<gene>
    <name evidence="1" type="ORF">METZ01_LOCUS161598</name>
</gene>
<sequence length="37" mass="4379">LDGKYWPTVNRIDNVYGDRNLFCACPAIENYQWDLSQ</sequence>
<organism evidence="1">
    <name type="scientific">marine metagenome</name>
    <dbReference type="NCBI Taxonomy" id="408172"/>
    <lineage>
        <taxon>unclassified sequences</taxon>
        <taxon>metagenomes</taxon>
        <taxon>ecological metagenomes</taxon>
    </lineage>
</organism>
<feature type="non-terminal residue" evidence="1">
    <location>
        <position position="1"/>
    </location>
</feature>
<dbReference type="EMBL" id="UINC01028194">
    <property type="protein sequence ID" value="SVB08744.1"/>
    <property type="molecule type" value="Genomic_DNA"/>
</dbReference>
<name>A0A382B558_9ZZZZ</name>
<accession>A0A382B558</accession>
<evidence type="ECO:0000313" key="1">
    <source>
        <dbReference type="EMBL" id="SVB08744.1"/>
    </source>
</evidence>
<dbReference type="AlphaFoldDB" id="A0A382B558"/>
<proteinExistence type="predicted"/>
<evidence type="ECO:0008006" key="2">
    <source>
        <dbReference type="Google" id="ProtNLM"/>
    </source>
</evidence>
<protein>
    <recommendedName>
        <fullName evidence="2">Glycine dehydrogenase (aminomethyl-transferring)</fullName>
    </recommendedName>
</protein>
<reference evidence="1" key="1">
    <citation type="submission" date="2018-05" db="EMBL/GenBank/DDBJ databases">
        <authorList>
            <person name="Lanie J.A."/>
            <person name="Ng W.-L."/>
            <person name="Kazmierczak K.M."/>
            <person name="Andrzejewski T.M."/>
            <person name="Davidsen T.M."/>
            <person name="Wayne K.J."/>
            <person name="Tettelin H."/>
            <person name="Glass J.I."/>
            <person name="Rusch D."/>
            <person name="Podicherti R."/>
            <person name="Tsui H.-C.T."/>
            <person name="Winkler M.E."/>
        </authorList>
    </citation>
    <scope>NUCLEOTIDE SEQUENCE</scope>
</reference>